<dbReference type="AlphaFoldDB" id="A0A1V9G5L1"/>
<dbReference type="SUPFAM" id="SSF69360">
    <property type="entry name" value="Cell wall binding repeat"/>
    <property type="match status" value="1"/>
</dbReference>
<dbReference type="InterPro" id="IPR032774">
    <property type="entry name" value="WG_beta_rep"/>
</dbReference>
<organism evidence="1 2">
    <name type="scientific">Niastella vici</name>
    <dbReference type="NCBI Taxonomy" id="1703345"/>
    <lineage>
        <taxon>Bacteria</taxon>
        <taxon>Pseudomonadati</taxon>
        <taxon>Bacteroidota</taxon>
        <taxon>Chitinophagia</taxon>
        <taxon>Chitinophagales</taxon>
        <taxon>Chitinophagaceae</taxon>
        <taxon>Niastella</taxon>
    </lineage>
</organism>
<gene>
    <name evidence="1" type="ORF">A3860_15155</name>
</gene>
<reference evidence="1 2" key="1">
    <citation type="submission" date="2016-03" db="EMBL/GenBank/DDBJ databases">
        <title>Niastella vici sp. nov., isolated from farmland soil.</title>
        <authorList>
            <person name="Chen L."/>
            <person name="Wang D."/>
            <person name="Yang S."/>
            <person name="Wang G."/>
        </authorList>
    </citation>
    <scope>NUCLEOTIDE SEQUENCE [LARGE SCALE GENOMIC DNA]</scope>
    <source>
        <strain evidence="1 2">DJ57</strain>
    </source>
</reference>
<evidence type="ECO:0008006" key="3">
    <source>
        <dbReference type="Google" id="ProtNLM"/>
    </source>
</evidence>
<evidence type="ECO:0000313" key="2">
    <source>
        <dbReference type="Proteomes" id="UP000192796"/>
    </source>
</evidence>
<name>A0A1V9G5L1_9BACT</name>
<dbReference type="RefSeq" id="WP_081145770.1">
    <property type="nucleotide sequence ID" value="NZ_LVYD01000013.1"/>
</dbReference>
<dbReference type="STRING" id="1703345.A3860_15155"/>
<sequence length="357" mass="40485">MDPAEYLQFYEGHKMGVKTVDGHIIIPAVYDFVAHPSDGLFTVTESGYTAYFDEAGNIVLPFSNKYESYGAFTEGLARVMAHEKWGFINKAGEEVIPLQFHYTEEFANGRAIVRNENDLHGAIDEQGNLVIDYWFPVLTNFERGYAKFGDLKTWGLIDKSGIIVVPQQYVFIGPVFRNTVTVQVLEGEEYREGELTIGGGVVWNNNLDHLNAFNRLKKEFAVACEQLVEEMYQSGCPCGYERFRDLVQWSNPVGFVDQELLFAAFRQKLQQLETDRFRCAHCGTVYEQKWTQFSAFMWVSNVHISTMGDFVDKGAPVSAVIPIALGFYGHGIEKYNHKYVESDLGTVINYLKESVAT</sequence>
<dbReference type="EMBL" id="LVYD01000013">
    <property type="protein sequence ID" value="OQP65925.1"/>
    <property type="molecule type" value="Genomic_DNA"/>
</dbReference>
<keyword evidence="2" id="KW-1185">Reference proteome</keyword>
<dbReference type="PANTHER" id="PTHR37841:SF1">
    <property type="entry name" value="DUF3298 DOMAIN-CONTAINING PROTEIN"/>
    <property type="match status" value="1"/>
</dbReference>
<accession>A0A1V9G5L1</accession>
<evidence type="ECO:0000313" key="1">
    <source>
        <dbReference type="EMBL" id="OQP65925.1"/>
    </source>
</evidence>
<dbReference type="Proteomes" id="UP000192796">
    <property type="component" value="Unassembled WGS sequence"/>
</dbReference>
<comment type="caution">
    <text evidence="1">The sequence shown here is derived from an EMBL/GenBank/DDBJ whole genome shotgun (WGS) entry which is preliminary data.</text>
</comment>
<dbReference type="Pfam" id="PF14903">
    <property type="entry name" value="WG_beta_rep"/>
    <property type="match status" value="2"/>
</dbReference>
<proteinExistence type="predicted"/>
<dbReference type="OrthoDB" id="2485468at2"/>
<protein>
    <recommendedName>
        <fullName evidence="3">WG repeat-containing protein</fullName>
    </recommendedName>
</protein>
<dbReference type="PANTHER" id="PTHR37841">
    <property type="entry name" value="GLR2918 PROTEIN"/>
    <property type="match status" value="1"/>
</dbReference>